<dbReference type="AlphaFoldDB" id="A0A6H1ZB58"/>
<evidence type="ECO:0000313" key="2">
    <source>
        <dbReference type="EMBL" id="QJA67504.1"/>
    </source>
</evidence>
<evidence type="ECO:0000313" key="4">
    <source>
        <dbReference type="EMBL" id="QJI05066.1"/>
    </source>
</evidence>
<accession>A0A6H1ZB58</accession>
<gene>
    <name evidence="4" type="ORF">MM415A00133_0009</name>
    <name evidence="2" type="ORF">MM415B00206_0021</name>
    <name evidence="1" type="ORF">TM448A00125_0003</name>
    <name evidence="3" type="ORF">TM448B00851_0032</name>
</gene>
<name>A0A6H1ZB58_9ZZZZ</name>
<dbReference type="EMBL" id="MT143978">
    <property type="protein sequence ID" value="QJA44607.1"/>
    <property type="molecule type" value="Genomic_DNA"/>
</dbReference>
<reference evidence="1" key="1">
    <citation type="submission" date="2020-03" db="EMBL/GenBank/DDBJ databases">
        <title>The deep terrestrial virosphere.</title>
        <authorList>
            <person name="Holmfeldt K."/>
            <person name="Nilsson E."/>
            <person name="Simone D."/>
            <person name="Lopez-Fernandez M."/>
            <person name="Wu X."/>
            <person name="de Brujin I."/>
            <person name="Lundin D."/>
            <person name="Andersson A."/>
            <person name="Bertilsson S."/>
            <person name="Dopson M."/>
        </authorList>
    </citation>
    <scope>NUCLEOTIDE SEQUENCE</scope>
    <source>
        <strain evidence="4">MM415A00133</strain>
        <strain evidence="2">MM415B00206</strain>
        <strain evidence="1">TM448A00125</strain>
        <strain evidence="3">TM448B00851</strain>
    </source>
</reference>
<dbReference type="EMBL" id="MT145194">
    <property type="protein sequence ID" value="QJI05066.1"/>
    <property type="molecule type" value="Genomic_DNA"/>
</dbReference>
<sequence>MKPTHKKGDPLVLPNGTVILGSDEGLPEVKTVETQQAETEIDDVLDDPFSDGAVFQRNLADVRADVKQFNPVMLILGYSMWGLDEHAIARYLSLTMEQVKEVMSSELFTETRKELLEAIRYAENSSIHGYLSQKARKAAVVTASALKSKSIDVQLAAAKDILDRAGFRPADRTEHVHRFEDELRITYVEEKAPPIIDVGV</sequence>
<proteinExistence type="predicted"/>
<dbReference type="EMBL" id="MT144665">
    <property type="protein sequence ID" value="QJH96871.1"/>
    <property type="molecule type" value="Genomic_DNA"/>
</dbReference>
<organism evidence="1">
    <name type="scientific">viral metagenome</name>
    <dbReference type="NCBI Taxonomy" id="1070528"/>
    <lineage>
        <taxon>unclassified sequences</taxon>
        <taxon>metagenomes</taxon>
        <taxon>organismal metagenomes</taxon>
    </lineage>
</organism>
<protein>
    <submittedName>
        <fullName evidence="1">Uncharacterized protein</fullName>
    </submittedName>
</protein>
<evidence type="ECO:0000313" key="3">
    <source>
        <dbReference type="EMBL" id="QJH96871.1"/>
    </source>
</evidence>
<dbReference type="EMBL" id="MT141572">
    <property type="protein sequence ID" value="QJA67504.1"/>
    <property type="molecule type" value="Genomic_DNA"/>
</dbReference>
<evidence type="ECO:0000313" key="1">
    <source>
        <dbReference type="EMBL" id="QJA44607.1"/>
    </source>
</evidence>